<organism evidence="1 2">
    <name type="scientific">Heterodera trifolii</name>
    <dbReference type="NCBI Taxonomy" id="157864"/>
    <lineage>
        <taxon>Eukaryota</taxon>
        <taxon>Metazoa</taxon>
        <taxon>Ecdysozoa</taxon>
        <taxon>Nematoda</taxon>
        <taxon>Chromadorea</taxon>
        <taxon>Rhabditida</taxon>
        <taxon>Tylenchina</taxon>
        <taxon>Tylenchomorpha</taxon>
        <taxon>Tylenchoidea</taxon>
        <taxon>Heteroderidae</taxon>
        <taxon>Heteroderinae</taxon>
        <taxon>Heterodera</taxon>
    </lineage>
</organism>
<dbReference type="EMBL" id="JBICBT010001370">
    <property type="protein sequence ID" value="KAL3071021.1"/>
    <property type="molecule type" value="Genomic_DNA"/>
</dbReference>
<evidence type="ECO:0000313" key="1">
    <source>
        <dbReference type="EMBL" id="KAL3071021.1"/>
    </source>
</evidence>
<evidence type="ECO:0000313" key="2">
    <source>
        <dbReference type="Proteomes" id="UP001620626"/>
    </source>
</evidence>
<dbReference type="Proteomes" id="UP001620626">
    <property type="component" value="Unassembled WGS sequence"/>
</dbReference>
<proteinExistence type="predicted"/>
<reference evidence="1 2" key="1">
    <citation type="submission" date="2024-10" db="EMBL/GenBank/DDBJ databases">
        <authorList>
            <person name="Kim D."/>
        </authorList>
    </citation>
    <scope>NUCLEOTIDE SEQUENCE [LARGE SCALE GENOMIC DNA]</scope>
    <source>
        <strain evidence="1">BH-2024</strain>
    </source>
</reference>
<name>A0ABD2I0X4_9BILA</name>
<accession>A0ABD2I0X4</accession>
<protein>
    <submittedName>
        <fullName evidence="1">Uncharacterized protein</fullName>
    </submittedName>
</protein>
<sequence>MENVEPICLANSASEKDFNSNNKLHIVGWGHQNEAEYDEEGNELWRESDVEPEMLREGLAQKRDEDECASTVHASVASLQLD</sequence>
<keyword evidence="2" id="KW-1185">Reference proteome</keyword>
<gene>
    <name evidence="1" type="ORF">niasHT_037180</name>
</gene>
<comment type="caution">
    <text evidence="1">The sequence shown here is derived from an EMBL/GenBank/DDBJ whole genome shotgun (WGS) entry which is preliminary data.</text>
</comment>
<dbReference type="InterPro" id="IPR043504">
    <property type="entry name" value="Peptidase_S1_PA_chymotrypsin"/>
</dbReference>
<dbReference type="Gene3D" id="2.40.10.10">
    <property type="entry name" value="Trypsin-like serine proteases"/>
    <property type="match status" value="1"/>
</dbReference>
<dbReference type="AlphaFoldDB" id="A0ABD2I0X4"/>